<proteinExistence type="predicted"/>
<keyword evidence="6" id="KW-1185">Reference proteome</keyword>
<name>A0ABR0TR03_AURPU</name>
<sequence>MGNCFGKQKSDNFSGSAQTLGTSAGANEQAPKPVASSQSQKPISASYSPTPKQGRTVGGSSASPNSDPRAAAALAAEERNKPKPAKGKLGKQLEAQKAQTHNATMNEASREALLARNADANAETRAYN</sequence>
<feature type="compositionally biased region" description="Polar residues" evidence="4">
    <location>
        <begin position="97"/>
        <end position="107"/>
    </location>
</feature>
<dbReference type="Proteomes" id="UP001341245">
    <property type="component" value="Unassembled WGS sequence"/>
</dbReference>
<organism evidence="5 6">
    <name type="scientific">Aureobasidium pullulans</name>
    <name type="common">Black yeast</name>
    <name type="synonym">Pullularia pullulans</name>
    <dbReference type="NCBI Taxonomy" id="5580"/>
    <lineage>
        <taxon>Eukaryota</taxon>
        <taxon>Fungi</taxon>
        <taxon>Dikarya</taxon>
        <taxon>Ascomycota</taxon>
        <taxon>Pezizomycotina</taxon>
        <taxon>Dothideomycetes</taxon>
        <taxon>Dothideomycetidae</taxon>
        <taxon>Dothideales</taxon>
        <taxon>Saccotheciaceae</taxon>
        <taxon>Aureobasidium</taxon>
    </lineage>
</organism>
<evidence type="ECO:0000256" key="1">
    <source>
        <dbReference type="ARBA" id="ARBA00022707"/>
    </source>
</evidence>
<keyword evidence="3" id="KW-0449">Lipoprotein</keyword>
<dbReference type="EMBL" id="JASGXD010000004">
    <property type="protein sequence ID" value="KAK6006532.1"/>
    <property type="molecule type" value="Genomic_DNA"/>
</dbReference>
<dbReference type="Pfam" id="PF15811">
    <property type="entry name" value="SVIP"/>
    <property type="match status" value="1"/>
</dbReference>
<feature type="compositionally biased region" description="Polar residues" evidence="4">
    <location>
        <begin position="35"/>
        <end position="66"/>
    </location>
</feature>
<accession>A0ABR0TR03</accession>
<reference evidence="5 6" key="1">
    <citation type="submission" date="2023-11" db="EMBL/GenBank/DDBJ databases">
        <title>Draft genome sequence and annotation of the polyextremotolerant black yeast-like fungus Aureobasidium pullulans NRRL 62042.</title>
        <authorList>
            <person name="Dielentheis-Frenken M.R.E."/>
            <person name="Wibberg D."/>
            <person name="Blank L.M."/>
            <person name="Tiso T."/>
        </authorList>
    </citation>
    <scope>NUCLEOTIDE SEQUENCE [LARGE SCALE GENOMIC DNA]</scope>
    <source>
        <strain evidence="5 6">NRRL 62042</strain>
    </source>
</reference>
<feature type="compositionally biased region" description="Polar residues" evidence="4">
    <location>
        <begin position="11"/>
        <end position="26"/>
    </location>
</feature>
<evidence type="ECO:0000256" key="2">
    <source>
        <dbReference type="ARBA" id="ARBA00023139"/>
    </source>
</evidence>
<keyword evidence="2" id="KW-0564">Palmitate</keyword>
<evidence type="ECO:0000256" key="3">
    <source>
        <dbReference type="ARBA" id="ARBA00023288"/>
    </source>
</evidence>
<gene>
    <name evidence="5" type="ORF">QM012_006942</name>
</gene>
<feature type="region of interest" description="Disordered" evidence="4">
    <location>
        <begin position="1"/>
        <end position="128"/>
    </location>
</feature>
<dbReference type="InterPro" id="IPR031632">
    <property type="entry name" value="SVIP"/>
</dbReference>
<comment type="caution">
    <text evidence="5">The sequence shown here is derived from an EMBL/GenBank/DDBJ whole genome shotgun (WGS) entry which is preliminary data.</text>
</comment>
<evidence type="ECO:0000256" key="4">
    <source>
        <dbReference type="SAM" id="MobiDB-lite"/>
    </source>
</evidence>
<protein>
    <submittedName>
        <fullName evidence="5">Uncharacterized protein</fullName>
    </submittedName>
</protein>
<keyword evidence="1" id="KW-0519">Myristate</keyword>
<evidence type="ECO:0000313" key="5">
    <source>
        <dbReference type="EMBL" id="KAK6006532.1"/>
    </source>
</evidence>
<evidence type="ECO:0000313" key="6">
    <source>
        <dbReference type="Proteomes" id="UP001341245"/>
    </source>
</evidence>